<reference evidence="1 2" key="1">
    <citation type="submission" date="2024-02" db="EMBL/GenBank/DDBJ databases">
        <title>Herpetosiphon gulosus NBRC 112829.</title>
        <authorList>
            <person name="Ichikawa N."/>
            <person name="Katano-Makiyama Y."/>
            <person name="Hidaka K."/>
        </authorList>
    </citation>
    <scope>NUCLEOTIDE SEQUENCE [LARGE SCALE GENOMIC DNA]</scope>
    <source>
        <strain evidence="1 2">NBRC 112829</strain>
    </source>
</reference>
<evidence type="ECO:0000313" key="2">
    <source>
        <dbReference type="Proteomes" id="UP001428290"/>
    </source>
</evidence>
<gene>
    <name evidence="1" type="ORF">Hgul01_00215</name>
</gene>
<proteinExistence type="predicted"/>
<evidence type="ECO:0000313" key="1">
    <source>
        <dbReference type="EMBL" id="GAA5526443.1"/>
    </source>
</evidence>
<protein>
    <recommendedName>
        <fullName evidence="3">HEAT repeat domain-containing protein</fullName>
    </recommendedName>
</protein>
<evidence type="ECO:0008006" key="3">
    <source>
        <dbReference type="Google" id="ProtNLM"/>
    </source>
</evidence>
<accession>A0ABP9WTB4</accession>
<comment type="caution">
    <text evidence="1">The sequence shown here is derived from an EMBL/GenBank/DDBJ whole genome shotgun (WGS) entry which is preliminary data.</text>
</comment>
<dbReference type="EMBL" id="BAABRU010000001">
    <property type="protein sequence ID" value="GAA5526443.1"/>
    <property type="molecule type" value="Genomic_DNA"/>
</dbReference>
<organism evidence="1 2">
    <name type="scientific">Herpetosiphon gulosus</name>
    <dbReference type="NCBI Taxonomy" id="1973496"/>
    <lineage>
        <taxon>Bacteria</taxon>
        <taxon>Bacillati</taxon>
        <taxon>Chloroflexota</taxon>
        <taxon>Chloroflexia</taxon>
        <taxon>Herpetosiphonales</taxon>
        <taxon>Herpetosiphonaceae</taxon>
        <taxon>Herpetosiphon</taxon>
    </lineage>
</organism>
<sequence length="252" mass="26727">MIATDNRYQSRGIIVTFVNPIINSLHKDNSVELVRYALHDPAKFKLVDPALAQHAPDPAAANLLIAAFEAGTAPAWLVAYLLGRIGADCGYATVRAIVLAALGQLAESYAAVAMVRIRGAQAFADLAELLNTAPQRASREAAANGLAEFGSAEAAEYILAAGRAQTIRLNIAGGLLGRLPCNQAQIAELLTSDQAAHVRLALIVVKAMALNHVSDSRPEQALIAALEQTLANPAIAMAPQTRRNLTRWIIRA</sequence>
<dbReference type="Proteomes" id="UP001428290">
    <property type="component" value="Unassembled WGS sequence"/>
</dbReference>
<name>A0ABP9WTB4_9CHLR</name>
<keyword evidence="2" id="KW-1185">Reference proteome</keyword>